<proteinExistence type="evidence at transcript level"/>
<accession>L0I777</accession>
<dbReference type="AlphaFoldDB" id="L0I777"/>
<dbReference type="EMBL" id="KC020194">
    <property type="protein sequence ID" value="AGB14643.1"/>
    <property type="molecule type" value="mRNA"/>
</dbReference>
<dbReference type="SUPFAM" id="SSF100910">
    <property type="entry name" value="Chemosensory protein Csp2"/>
    <property type="match status" value="1"/>
</dbReference>
<dbReference type="PANTHER" id="PTHR11257:SF12">
    <property type="entry name" value="EJACULATORY BULB-SPECIFIC PROTEIN 3-RELATED"/>
    <property type="match status" value="1"/>
</dbReference>
<sequence>QALLQDPEQVDTFIGCFLKDDNDGCSEMAGRIKKVLSEALPEDCGKCSDAQKSGLAKTVKFLAAKKQPQWEQIQKKYDPQNLYAQAHPELFQ</sequence>
<reference evidence="1" key="1">
    <citation type="journal article" date="2012" name="Int J Evol Biol">
        <title>Noncompetitive Gametic Isolation between Sibling Species of Cricket: A Hypothesized Link between Within-Population Incompatibility and Reproductive Isolation between Species.</title>
        <authorList>
            <person name="Marshall J.L."/>
            <person name="Dirienzo N."/>
        </authorList>
    </citation>
    <scope>NUCLEOTIDE SEQUENCE</scope>
    <source>
        <strain evidence="1">GA985/22</strain>
        <tissue evidence="1">Spermatheca</tissue>
    </source>
</reference>
<feature type="non-terminal residue" evidence="1">
    <location>
        <position position="1"/>
    </location>
</feature>
<organism evidence="1">
    <name type="scientific">Allonemobius socius</name>
    <dbReference type="NCBI Taxonomy" id="208665"/>
    <lineage>
        <taxon>Eukaryota</taxon>
        <taxon>Metazoa</taxon>
        <taxon>Ecdysozoa</taxon>
        <taxon>Arthropoda</taxon>
        <taxon>Hexapoda</taxon>
        <taxon>Insecta</taxon>
        <taxon>Pterygota</taxon>
        <taxon>Neoptera</taxon>
        <taxon>Polyneoptera</taxon>
        <taxon>Orthoptera</taxon>
        <taxon>Ensifera</taxon>
        <taxon>Gryllidea</taxon>
        <taxon>Grylloidea</taxon>
        <taxon>Trigonidiidae</taxon>
        <taxon>Nemobiinae</taxon>
        <taxon>Allonemobius</taxon>
        <taxon>Allonemobius socius complex</taxon>
    </lineage>
</organism>
<dbReference type="Pfam" id="PF03392">
    <property type="entry name" value="OS-D"/>
    <property type="match status" value="1"/>
</dbReference>
<dbReference type="PANTHER" id="PTHR11257">
    <property type="entry name" value="CHEMOSENSORY PROTEIN-RELATED"/>
    <property type="match status" value="1"/>
</dbReference>
<dbReference type="InterPro" id="IPR005055">
    <property type="entry name" value="A10/PebIII"/>
</dbReference>
<evidence type="ECO:0000313" key="1">
    <source>
        <dbReference type="EMBL" id="AGB14643.1"/>
    </source>
</evidence>
<name>L0I777_9ORTH</name>
<gene>
    <name evidence="1" type="primary">csp1</name>
</gene>
<dbReference type="Gene3D" id="1.10.2080.10">
    <property type="entry name" value="Insect odorant-binding protein A10/Ejaculatory bulb-specific protein 3"/>
    <property type="match status" value="1"/>
</dbReference>
<protein>
    <submittedName>
        <fullName evidence="1">Chemosensory protein</fullName>
    </submittedName>
</protein>
<dbReference type="InterPro" id="IPR036682">
    <property type="entry name" value="OS_D_A10/PebIII_sf"/>
</dbReference>